<gene>
    <name evidence="1" type="ORF">McpAg1_15610</name>
</gene>
<dbReference type="EMBL" id="JAWDKA010000008">
    <property type="protein sequence ID" value="MDV0442326.1"/>
    <property type="molecule type" value="Genomic_DNA"/>
</dbReference>
<comment type="caution">
    <text evidence="1">The sequence shown here is derived from an EMBL/GenBank/DDBJ whole genome shotgun (WGS) entry which is preliminary data.</text>
</comment>
<dbReference type="Proteomes" id="UP001273136">
    <property type="component" value="Unassembled WGS sequence"/>
</dbReference>
<sequence length="82" mass="9398">MTDYRETTYTCPSCGTAVRIPEFGDELPATEPILLCPRCGCFAYRTSPEEQYLLQSFCRCRREANAIILRRNVEKTGGENRQ</sequence>
<protein>
    <submittedName>
        <fullName evidence="1">Uncharacterized protein</fullName>
    </submittedName>
</protein>
<evidence type="ECO:0000313" key="1">
    <source>
        <dbReference type="EMBL" id="MDV0442326.1"/>
    </source>
</evidence>
<keyword evidence="2" id="KW-1185">Reference proteome</keyword>
<dbReference type="AlphaFoldDB" id="A0AAE4SAG0"/>
<accession>A0AAE4SAG0</accession>
<proteinExistence type="predicted"/>
<dbReference type="RefSeq" id="WP_338094742.1">
    <property type="nucleotide sequence ID" value="NZ_JAWDKA010000008.1"/>
</dbReference>
<organism evidence="1 2">
    <name type="scientific">Methanorbis furvi</name>
    <dbReference type="NCBI Taxonomy" id="3028299"/>
    <lineage>
        <taxon>Archaea</taxon>
        <taxon>Methanobacteriati</taxon>
        <taxon>Methanobacteriota</taxon>
        <taxon>Stenosarchaea group</taxon>
        <taxon>Methanomicrobia</taxon>
        <taxon>Methanomicrobiales</taxon>
        <taxon>Methanocorpusculaceae</taxon>
        <taxon>Methanorbis</taxon>
    </lineage>
</organism>
<evidence type="ECO:0000313" key="2">
    <source>
        <dbReference type="Proteomes" id="UP001273136"/>
    </source>
</evidence>
<reference evidence="1" key="1">
    <citation type="submission" date="2023-06" db="EMBL/GenBank/DDBJ databases">
        <title>Genome sequence of Methancorpusculaceae sp. Ag1.</title>
        <authorList>
            <person name="Protasov E."/>
            <person name="Platt K."/>
            <person name="Poehlein A."/>
            <person name="Daniel R."/>
            <person name="Brune A."/>
        </authorList>
    </citation>
    <scope>NUCLEOTIDE SEQUENCE</scope>
    <source>
        <strain evidence="1">Ag1</strain>
    </source>
</reference>
<name>A0AAE4SAG0_9EURY</name>